<protein>
    <submittedName>
        <fullName evidence="1">Uncharacterized protein</fullName>
    </submittedName>
</protein>
<feature type="non-terminal residue" evidence="1">
    <location>
        <position position="86"/>
    </location>
</feature>
<proteinExistence type="predicted"/>
<gene>
    <name evidence="1" type="ORF">S12H4_52126</name>
</gene>
<name>X1UP58_9ZZZZ</name>
<sequence length="86" mass="9703">MATVQFNQVDEFLAELKAQTLEGEGICRLTNLYKNSGLSPMLRHMVVVATFKATDGDIVRLDRFVGTLWSHESQDKPVLDKAQEIH</sequence>
<dbReference type="EMBL" id="BARW01033027">
    <property type="protein sequence ID" value="GAJ05382.1"/>
    <property type="molecule type" value="Genomic_DNA"/>
</dbReference>
<accession>X1UP58</accession>
<dbReference type="AlphaFoldDB" id="X1UP58"/>
<evidence type="ECO:0000313" key="1">
    <source>
        <dbReference type="EMBL" id="GAJ05382.1"/>
    </source>
</evidence>
<reference evidence="1" key="1">
    <citation type="journal article" date="2014" name="Front. Microbiol.">
        <title>High frequency of phylogenetically diverse reductive dehalogenase-homologous genes in deep subseafloor sedimentary metagenomes.</title>
        <authorList>
            <person name="Kawai M."/>
            <person name="Futagami T."/>
            <person name="Toyoda A."/>
            <person name="Takaki Y."/>
            <person name="Nishi S."/>
            <person name="Hori S."/>
            <person name="Arai W."/>
            <person name="Tsubouchi T."/>
            <person name="Morono Y."/>
            <person name="Uchiyama I."/>
            <person name="Ito T."/>
            <person name="Fujiyama A."/>
            <person name="Inagaki F."/>
            <person name="Takami H."/>
        </authorList>
    </citation>
    <scope>NUCLEOTIDE SEQUENCE</scope>
    <source>
        <strain evidence="1">Expedition CK06-06</strain>
    </source>
</reference>
<organism evidence="1">
    <name type="scientific">marine sediment metagenome</name>
    <dbReference type="NCBI Taxonomy" id="412755"/>
    <lineage>
        <taxon>unclassified sequences</taxon>
        <taxon>metagenomes</taxon>
        <taxon>ecological metagenomes</taxon>
    </lineage>
</organism>
<comment type="caution">
    <text evidence="1">The sequence shown here is derived from an EMBL/GenBank/DDBJ whole genome shotgun (WGS) entry which is preliminary data.</text>
</comment>